<reference evidence="12 13" key="1">
    <citation type="submission" date="2015-08" db="EMBL/GenBank/DDBJ databases">
        <title>Complete genome sequence of Sulfurifustis variabilis.</title>
        <authorList>
            <person name="Miura A."/>
            <person name="Kojima H."/>
            <person name="Fukui M."/>
        </authorList>
    </citation>
    <scope>NUCLEOTIDE SEQUENCE [LARGE SCALE GENOMIC DNA]</scope>
    <source>
        <strain evidence="13">skN76</strain>
    </source>
</reference>
<dbReference type="InterPro" id="IPR036737">
    <property type="entry name" value="OmpA-like_sf"/>
</dbReference>
<dbReference type="Proteomes" id="UP000218899">
    <property type="component" value="Chromosome"/>
</dbReference>
<keyword evidence="5 8" id="KW-0998">Cell outer membrane</keyword>
<sequence>MQMNFRLAFCLVGVLALAGCATGTRTEEPPVEDKTAPGAGAGTEGLGDQAAPSPGALPGTADDADLLAKRRVHFEFDSAALDEENRRIVEAHARHLNGNPNLRVQLEGHTDERGTREYNLALGERRAQAVERLMRVLGVPGNRVTMNSYGEEKPLDSAHSESAWRLNRRVEIIYR</sequence>
<gene>
    <name evidence="8" type="primary">pal</name>
    <name evidence="12" type="ORF">SVA_3312</name>
</gene>
<dbReference type="NCBIfam" id="TIGR02802">
    <property type="entry name" value="Pal_lipo"/>
    <property type="match status" value="1"/>
</dbReference>
<dbReference type="HAMAP" id="MF_02204">
    <property type="entry name" value="Pal"/>
    <property type="match status" value="1"/>
</dbReference>
<evidence type="ECO:0000256" key="1">
    <source>
        <dbReference type="ARBA" id="ARBA00022618"/>
    </source>
</evidence>
<evidence type="ECO:0000256" key="3">
    <source>
        <dbReference type="ARBA" id="ARBA00023136"/>
    </source>
</evidence>
<dbReference type="InterPro" id="IPR050330">
    <property type="entry name" value="Bact_OuterMem_StrucFunc"/>
</dbReference>
<dbReference type="InterPro" id="IPR006664">
    <property type="entry name" value="OMP_bac"/>
</dbReference>
<feature type="region of interest" description="Disordered" evidence="9">
    <location>
        <begin position="24"/>
        <end position="61"/>
    </location>
</feature>
<dbReference type="SUPFAM" id="SSF103088">
    <property type="entry name" value="OmpA-like"/>
    <property type="match status" value="1"/>
</dbReference>
<evidence type="ECO:0000256" key="5">
    <source>
        <dbReference type="ARBA" id="ARBA00023237"/>
    </source>
</evidence>
<dbReference type="PRINTS" id="PR01021">
    <property type="entry name" value="OMPADOMAIN"/>
</dbReference>
<evidence type="ECO:0000256" key="7">
    <source>
        <dbReference type="ARBA" id="ARBA00023306"/>
    </source>
</evidence>
<evidence type="ECO:0000259" key="11">
    <source>
        <dbReference type="PROSITE" id="PS51123"/>
    </source>
</evidence>
<evidence type="ECO:0000256" key="6">
    <source>
        <dbReference type="ARBA" id="ARBA00023288"/>
    </source>
</evidence>
<evidence type="ECO:0000256" key="2">
    <source>
        <dbReference type="ARBA" id="ARBA00022729"/>
    </source>
</evidence>
<evidence type="ECO:0000256" key="4">
    <source>
        <dbReference type="ARBA" id="ARBA00023139"/>
    </source>
</evidence>
<dbReference type="PANTHER" id="PTHR30329">
    <property type="entry name" value="STATOR ELEMENT OF FLAGELLAR MOTOR COMPLEX"/>
    <property type="match status" value="1"/>
</dbReference>
<evidence type="ECO:0000256" key="10">
    <source>
        <dbReference type="SAM" id="SignalP"/>
    </source>
</evidence>
<keyword evidence="1 8" id="KW-0132">Cell division</keyword>
<comment type="similarity">
    <text evidence="8">Belongs to the Pal lipoprotein family.</text>
</comment>
<dbReference type="InterPro" id="IPR006690">
    <property type="entry name" value="OMPA-like_CS"/>
</dbReference>
<organism evidence="12 13">
    <name type="scientific">Sulfurifustis variabilis</name>
    <dbReference type="NCBI Taxonomy" id="1675686"/>
    <lineage>
        <taxon>Bacteria</taxon>
        <taxon>Pseudomonadati</taxon>
        <taxon>Pseudomonadota</taxon>
        <taxon>Gammaproteobacteria</taxon>
        <taxon>Acidiferrobacterales</taxon>
        <taxon>Acidiferrobacteraceae</taxon>
        <taxon>Sulfurifustis</taxon>
    </lineage>
</organism>
<feature type="compositionally biased region" description="Basic and acidic residues" evidence="9">
    <location>
        <begin position="25"/>
        <end position="35"/>
    </location>
</feature>
<keyword evidence="6 8" id="KW-0449">Lipoprotein</keyword>
<protein>
    <recommendedName>
        <fullName evidence="8">Peptidoglycan-associated lipoprotein</fullName>
        <shortName evidence="8">PAL</shortName>
    </recommendedName>
</protein>
<keyword evidence="13" id="KW-1185">Reference proteome</keyword>
<comment type="function">
    <text evidence="8">Part of the Tol-Pal system, which plays a role in outer membrane invagination during cell division and is important for maintaining outer membrane integrity.</text>
</comment>
<evidence type="ECO:0000313" key="12">
    <source>
        <dbReference type="EMBL" id="BAU49859.1"/>
    </source>
</evidence>
<dbReference type="PROSITE" id="PS01068">
    <property type="entry name" value="OMPA_1"/>
    <property type="match status" value="1"/>
</dbReference>
<comment type="subcellular location">
    <subcellularLocation>
        <location evidence="8">Cell outer membrane</location>
        <topology evidence="8">Lipid-anchor</topology>
    </subcellularLocation>
</comment>
<dbReference type="InterPro" id="IPR014169">
    <property type="entry name" value="Pal_lipo_C"/>
</dbReference>
<dbReference type="EMBL" id="AP014936">
    <property type="protein sequence ID" value="BAU49859.1"/>
    <property type="molecule type" value="Genomic_DNA"/>
</dbReference>
<dbReference type="GO" id="GO:0051301">
    <property type="term" value="P:cell division"/>
    <property type="evidence" value="ECO:0007669"/>
    <property type="project" value="UniProtKB-UniRule"/>
</dbReference>
<dbReference type="Gene3D" id="3.30.1330.60">
    <property type="entry name" value="OmpA-like domain"/>
    <property type="match status" value="1"/>
</dbReference>
<dbReference type="AlphaFoldDB" id="A0A1B4V8K2"/>
<evidence type="ECO:0000256" key="9">
    <source>
        <dbReference type="SAM" id="MobiDB-lite"/>
    </source>
</evidence>
<evidence type="ECO:0000313" key="13">
    <source>
        <dbReference type="Proteomes" id="UP000218899"/>
    </source>
</evidence>
<keyword evidence="7 8" id="KW-0131">Cell cycle</keyword>
<keyword evidence="2 8" id="KW-0732">Signal</keyword>
<proteinExistence type="inferred from homology"/>
<feature type="chain" id="PRO_5008571434" description="Peptidoglycan-associated lipoprotein" evidence="10">
    <location>
        <begin position="19"/>
        <end position="175"/>
    </location>
</feature>
<dbReference type="CDD" id="cd07185">
    <property type="entry name" value="OmpA_C-like"/>
    <property type="match status" value="1"/>
</dbReference>
<dbReference type="PROSITE" id="PS51257">
    <property type="entry name" value="PROKAR_LIPOPROTEIN"/>
    <property type="match status" value="1"/>
</dbReference>
<comment type="subunit">
    <text evidence="8">The Tol-Pal system is composed of five core proteins: the inner membrane proteins TolA, TolQ and TolR, the periplasmic protein TolB and the outer membrane protein Pal. They form a network linking the inner and outer membranes and the peptidoglycan layer.</text>
</comment>
<dbReference type="InterPro" id="IPR039001">
    <property type="entry name" value="Pal"/>
</dbReference>
<dbReference type="GO" id="GO:0009279">
    <property type="term" value="C:cell outer membrane"/>
    <property type="evidence" value="ECO:0007669"/>
    <property type="project" value="UniProtKB-SubCell"/>
</dbReference>
<evidence type="ECO:0000256" key="8">
    <source>
        <dbReference type="HAMAP-Rule" id="MF_02204"/>
    </source>
</evidence>
<feature type="signal peptide" evidence="10">
    <location>
        <begin position="1"/>
        <end position="18"/>
    </location>
</feature>
<feature type="domain" description="OmpA-like" evidence="11">
    <location>
        <begin position="61"/>
        <end position="175"/>
    </location>
</feature>
<dbReference type="InterPro" id="IPR006665">
    <property type="entry name" value="OmpA-like"/>
</dbReference>
<dbReference type="Pfam" id="PF00691">
    <property type="entry name" value="OmpA"/>
    <property type="match status" value="1"/>
</dbReference>
<name>A0A1B4V8K2_9GAMM</name>
<keyword evidence="4 8" id="KW-0564">Palmitate</keyword>
<accession>A0A1B4V8K2</accession>
<dbReference type="PANTHER" id="PTHR30329:SF21">
    <property type="entry name" value="LIPOPROTEIN YIAD-RELATED"/>
    <property type="match status" value="1"/>
</dbReference>
<dbReference type="KEGG" id="sva:SVA_3312"/>
<keyword evidence="3 8" id="KW-0472">Membrane</keyword>
<dbReference type="PROSITE" id="PS51123">
    <property type="entry name" value="OMPA_2"/>
    <property type="match status" value="1"/>
</dbReference>